<organism evidence="2 3">
    <name type="scientific">Aphidius gifuensis</name>
    <name type="common">Parasitoid wasp</name>
    <dbReference type="NCBI Taxonomy" id="684658"/>
    <lineage>
        <taxon>Eukaryota</taxon>
        <taxon>Metazoa</taxon>
        <taxon>Ecdysozoa</taxon>
        <taxon>Arthropoda</taxon>
        <taxon>Hexapoda</taxon>
        <taxon>Insecta</taxon>
        <taxon>Pterygota</taxon>
        <taxon>Neoptera</taxon>
        <taxon>Endopterygota</taxon>
        <taxon>Hymenoptera</taxon>
        <taxon>Apocrita</taxon>
        <taxon>Ichneumonoidea</taxon>
        <taxon>Braconidae</taxon>
        <taxon>Aphidiinae</taxon>
        <taxon>Aphidius</taxon>
    </lineage>
</organism>
<gene>
    <name evidence="2" type="ORF">HCN44_006051</name>
</gene>
<dbReference type="EMBL" id="JACMRX010000001">
    <property type="protein sequence ID" value="KAF7997480.1"/>
    <property type="molecule type" value="Genomic_DNA"/>
</dbReference>
<protein>
    <submittedName>
        <fullName evidence="2">Uncharacterized protein</fullName>
    </submittedName>
</protein>
<feature type="region of interest" description="Disordered" evidence="1">
    <location>
        <begin position="1"/>
        <end position="35"/>
    </location>
</feature>
<accession>A0A834Y3P0</accession>
<keyword evidence="3" id="KW-1185">Reference proteome</keyword>
<sequence>MQIQLQSGITETSLDSPKTSDTPDTSQSPKPTESSYWTITSLFDLFGTSTNTTKNLEESRTGSGSVGDDSDDGSGIEKSSIRTSIVQPIDWSGVTEISSDSPETSDTPDTTQSPKPTEINHYFKQYQSTTVTTTTDDPNLDQDEFSPVSITSKSQELTSTISNNETVLLNVNNNGNPIKIINDNNELPDASSAVQTKMSYASYYILVGLLLV</sequence>
<proteinExistence type="predicted"/>
<evidence type="ECO:0000313" key="2">
    <source>
        <dbReference type="EMBL" id="KAF7997480.1"/>
    </source>
</evidence>
<evidence type="ECO:0000313" key="3">
    <source>
        <dbReference type="Proteomes" id="UP000639338"/>
    </source>
</evidence>
<comment type="caution">
    <text evidence="2">The sequence shown here is derived from an EMBL/GenBank/DDBJ whole genome shotgun (WGS) entry which is preliminary data.</text>
</comment>
<reference evidence="2 3" key="1">
    <citation type="submission" date="2020-08" db="EMBL/GenBank/DDBJ databases">
        <title>Aphidius gifuensis genome sequencing and assembly.</title>
        <authorList>
            <person name="Du Z."/>
        </authorList>
    </citation>
    <scope>NUCLEOTIDE SEQUENCE [LARGE SCALE GENOMIC DNA]</scope>
    <source>
        <strain evidence="2">YNYX2018</strain>
        <tissue evidence="2">Adults</tissue>
    </source>
</reference>
<dbReference type="AlphaFoldDB" id="A0A834Y3P0"/>
<feature type="region of interest" description="Disordered" evidence="1">
    <location>
        <begin position="49"/>
        <end position="119"/>
    </location>
</feature>
<evidence type="ECO:0000256" key="1">
    <source>
        <dbReference type="SAM" id="MobiDB-lite"/>
    </source>
</evidence>
<feature type="compositionally biased region" description="Low complexity" evidence="1">
    <location>
        <begin position="98"/>
        <end position="117"/>
    </location>
</feature>
<name>A0A834Y3P0_APHGI</name>
<dbReference type="Proteomes" id="UP000639338">
    <property type="component" value="Unassembled WGS sequence"/>
</dbReference>